<protein>
    <submittedName>
        <fullName evidence="5">Uncharacterized protein</fullName>
    </submittedName>
</protein>
<feature type="domain" description="FMP27/BLTP2/Hobbit GFWDK motif-containing RBG unit" evidence="2">
    <location>
        <begin position="1261"/>
        <end position="1420"/>
    </location>
</feature>
<dbReference type="SMART" id="SM01214">
    <property type="entry name" value="Fmp27_GFWDK"/>
    <property type="match status" value="1"/>
</dbReference>
<feature type="compositionally biased region" description="Basic and acidic residues" evidence="1">
    <location>
        <begin position="2885"/>
        <end position="2904"/>
    </location>
</feature>
<feature type="compositionally biased region" description="Basic and acidic residues" evidence="1">
    <location>
        <begin position="1803"/>
        <end position="1816"/>
    </location>
</feature>
<proteinExistence type="predicted"/>
<feature type="compositionally biased region" description="Polar residues" evidence="1">
    <location>
        <begin position="2537"/>
        <end position="2560"/>
    </location>
</feature>
<feature type="compositionally biased region" description="Polar residues" evidence="1">
    <location>
        <begin position="2634"/>
        <end position="2652"/>
    </location>
</feature>
<feature type="compositionally biased region" description="Basic and acidic residues" evidence="1">
    <location>
        <begin position="2664"/>
        <end position="2677"/>
    </location>
</feature>
<feature type="region of interest" description="Disordered" evidence="1">
    <location>
        <begin position="1064"/>
        <end position="1125"/>
    </location>
</feature>
<dbReference type="InterPro" id="IPR019449">
    <property type="entry name" value="FMP27_WPPW_RBG"/>
</dbReference>
<feature type="region of interest" description="Disordered" evidence="1">
    <location>
        <begin position="1910"/>
        <end position="1939"/>
    </location>
</feature>
<accession>A0A1W5D5M5</accession>
<feature type="region of interest" description="Disordered" evidence="1">
    <location>
        <begin position="2010"/>
        <end position="2035"/>
    </location>
</feature>
<feature type="compositionally biased region" description="Low complexity" evidence="1">
    <location>
        <begin position="2023"/>
        <end position="2033"/>
    </location>
</feature>
<evidence type="ECO:0000313" key="6">
    <source>
        <dbReference type="Proteomes" id="UP000192927"/>
    </source>
</evidence>
<dbReference type="SMART" id="SM01215">
    <property type="entry name" value="Fmp27_SW"/>
    <property type="match status" value="1"/>
</dbReference>
<evidence type="ECO:0000259" key="4">
    <source>
        <dbReference type="SMART" id="SM01216"/>
    </source>
</evidence>
<dbReference type="InterPro" id="IPR045167">
    <property type="entry name" value="Hobbit"/>
</dbReference>
<feature type="compositionally biased region" description="Low complexity" evidence="1">
    <location>
        <begin position="123"/>
        <end position="139"/>
    </location>
</feature>
<feature type="domain" description="FMP27 WPPW motif-containing RBG unit" evidence="4">
    <location>
        <begin position="1667"/>
        <end position="2189"/>
    </location>
</feature>
<dbReference type="EMBL" id="FWEW01002370">
    <property type="protein sequence ID" value="SLM38331.1"/>
    <property type="molecule type" value="Genomic_DNA"/>
</dbReference>
<feature type="compositionally biased region" description="Basic and acidic residues" evidence="1">
    <location>
        <begin position="1092"/>
        <end position="1125"/>
    </location>
</feature>
<feature type="region of interest" description="Disordered" evidence="1">
    <location>
        <begin position="2881"/>
        <end position="2906"/>
    </location>
</feature>
<feature type="region of interest" description="Disordered" evidence="1">
    <location>
        <begin position="836"/>
        <end position="859"/>
    </location>
</feature>
<feature type="compositionally biased region" description="Polar residues" evidence="1">
    <location>
        <begin position="2834"/>
        <end position="2846"/>
    </location>
</feature>
<evidence type="ECO:0000259" key="3">
    <source>
        <dbReference type="SMART" id="SM01215"/>
    </source>
</evidence>
<feature type="region of interest" description="Disordered" evidence="1">
    <location>
        <begin position="99"/>
        <end position="139"/>
    </location>
</feature>
<organism evidence="5 6">
    <name type="scientific">Lasallia pustulata</name>
    <dbReference type="NCBI Taxonomy" id="136370"/>
    <lineage>
        <taxon>Eukaryota</taxon>
        <taxon>Fungi</taxon>
        <taxon>Dikarya</taxon>
        <taxon>Ascomycota</taxon>
        <taxon>Pezizomycotina</taxon>
        <taxon>Lecanoromycetes</taxon>
        <taxon>OSLEUM clade</taxon>
        <taxon>Umbilicariomycetidae</taxon>
        <taxon>Umbilicariales</taxon>
        <taxon>Umbilicariaceae</taxon>
        <taxon>Lasallia</taxon>
    </lineage>
</organism>
<feature type="region of interest" description="Disordered" evidence="1">
    <location>
        <begin position="2057"/>
        <end position="2083"/>
    </location>
</feature>
<dbReference type="Pfam" id="PF10344">
    <property type="entry name" value="Hobbit"/>
    <property type="match status" value="1"/>
</dbReference>
<evidence type="ECO:0000256" key="1">
    <source>
        <dbReference type="SAM" id="MobiDB-lite"/>
    </source>
</evidence>
<dbReference type="SMART" id="SM01216">
    <property type="entry name" value="Fmp27_WPPW"/>
    <property type="match status" value="1"/>
</dbReference>
<feature type="region of interest" description="Disordered" evidence="1">
    <location>
        <begin position="2574"/>
        <end position="2678"/>
    </location>
</feature>
<evidence type="ECO:0000313" key="5">
    <source>
        <dbReference type="EMBL" id="SLM38331.1"/>
    </source>
</evidence>
<dbReference type="PANTHER" id="PTHR15678">
    <property type="entry name" value="ANTIGEN MLAA-22-RELATED"/>
    <property type="match status" value="1"/>
</dbReference>
<name>A0A1W5D5M5_9LECA</name>
<feature type="region of interest" description="Disordered" evidence="1">
    <location>
        <begin position="1803"/>
        <end position="1822"/>
    </location>
</feature>
<dbReference type="InterPro" id="IPR019415">
    <property type="entry name" value="FMP27_SW_RBG"/>
</dbReference>
<dbReference type="InterPro" id="IPR019441">
    <property type="entry name" value="FMP27/BLTP2/Hobbit_GFWDK_RBG"/>
</dbReference>
<evidence type="ECO:0000259" key="2">
    <source>
        <dbReference type="SMART" id="SM01214"/>
    </source>
</evidence>
<feature type="region of interest" description="Disordered" evidence="1">
    <location>
        <begin position="2530"/>
        <end position="2560"/>
    </location>
</feature>
<reference evidence="6" key="1">
    <citation type="submission" date="2017-03" db="EMBL/GenBank/DDBJ databases">
        <authorList>
            <person name="Sharma R."/>
            <person name="Thines M."/>
        </authorList>
    </citation>
    <scope>NUCLEOTIDE SEQUENCE [LARGE SCALE GENOMIC DNA]</scope>
</reference>
<sequence>MASFSPSFILGVLLLLYLVSFVVFAIIRIATGISIQRIGYFSLRRIAYASRDGVRIDIRGLGLHLHRPTFAQPTWISLQLKELKVTLDLKALSGGADAQGRQDAQSLSGPIDGPYCRMDPSTRPLDSLPRPSASRSSRSQTWKRLTLLKERIKRLHEQIHWLRIVDVVALNSSFVITDVGSVDIGTATMAVDTRRKTVDRGRLFRHKKAPDGDQRPAEWLFVVKSVLFTPEGKDALEIVDNCSLNVHGLLYQGLAGLRDASVSLKLGRVHIPYDDLLLCHKRIEHCRRVCGSQDIERQDGEISMVDVMEELDRPGSREEKIVQTVSDSKEFISSILRGIQEIQLGVSYIGMSKEVRSIQPSGSPLYVSVAMNEVGIDLHRLDPKSPAHRMYFSSKDIAHQALLAAISIAVSVDDSAGTPERLLYIPMATTTVKTTLPSKTVAFSEHKDAAERNANILFANLVITSPSIDLDPKHMPLVMALMRNRTKPAHPSVDGRRRQRLISRLLPKANVKFSVHEPVVRVTLPPSDPSLKDSDEYDILISSISSIALDTESSHASAGDLHYSLLSNLRVSSHQLYYQTASGVRHNLLLNDALELKVQVNASPEVCVIATGNLQTFSVHLVRPEITAGVRQITRQLRNDIQPTLSTTETISGNPNFLRRLPPWLVSFHFQGSDFRVEVAGVDPDVSKNPRGVALQLESWNAEYKIQKLAAVERRSSRRRATSHLAAPDEPEFIIAPSSPSHKKAGLPTDGRRLAIHVRGFEGFVVEGLDTWESDSFLSLPRFEVAFTTSSDTRGPIFHVNSYVKVMYLQYSLYRYYAIGVAATVLKEAFTGSKTVNLDSSGGQENEEKNASNTPTATDIKQSGSVPELMTVDVKAGLLQVQVKMPTDPPLLLSILGLEAGRHRWAAPFLYSHLVRLCAEAPQVKAAWARLLSIKSCRIDFRESRRKHGKTYTDEKSIDVTADFIRLSVPHQLIIHKVFDNLANVVKATEQLHHRFKTGTGEYILKKRPEQPKKVPRLSVRCKGLLFCLEDGPFDWKLGTIYRIGLLEQKQRLAREDAYHAKVKKLTETQHRQSSRIRARSAHASHGRSKQSRTDETKGRSRSTEGRPRRRSRSDGRDRRMRYDPEGACIMTGSAKISIDEALRKLQEHNARSWKKRIDMAMKCQNSAMREIRSIFWGNGEGPDNIDETETILAIPDRPALMSTWISDLHITVDKPSFPLKECPLFLNRVGKGMPYDMEYSLLIPMNLQIDMGEARVTLRDYPLPLLHVPAIRLGQSPRLPSWSLKTDFVIAEEFRGPESIRHARVEIVPAEFTMDPQVSSGLAIDVRRTVSPVKTYSDVDIAINTSAPTSITWGPSYQPAIQDMMMIIEGFTKPQVDPSDRTGFWDKIRLSAHSRVNVAWKGDGDVHLKLKGSRDPYVVTGYGTGFVMCWRNNIRWQIHEDDDPRKFMTVTSGEYVLAIPDYSRQARQASDMTSSDSESLSSASSIRNNAIFKKVIMKLSGNVRWMAGLVFERNVDEGGRSFHFTPHYEVTLKNPDHAKAARGQDYDAFRGFRSHHIHLSIAVIAPLNRDWSVTNLKPSLNNYNTVHLSPRFFTHFFSWWSLFSGIMSLPVRQGKLFPGIEKSSKKFGRHLATIKYNLLLSPLFIAHIYKHKDAEDYSEDVVSATGLKIRLDSFMLDLHQRREEFATQHVKGRVKQIRTSGMKINQAQLDFISADIRAVSASINGTTPEDLKRATTEDLASYQQTETSVDMSKFTIPDNDFSWIDMDDFVELDWILPSESNPETKIFPLAYAPRFTYFRQTDHQDSISGDKDRSSRFGNEPTHFCIMSQDNDPRRVQCELLKERIAKVDEQMEIHNMTLGEQELRVVRDSSQDGGIKDHFEMLTHQGKALESKKAFLLSMLSRLSQNIDKNESAPAPGLNMGREHGDTRSNGTTDPEAESIEAQPLADFISDFNNRFIVHNVQLKWNNSLRNIILRYVHQVSQRRGFVYYMSRRAVKFILDIVQEQQKAKQRRPCHPEHPRSPQSTPSTSPTEISQEAMNVEDRIQELLNDANKFVNADDPTTAQSTEKPRTDNLGSNISEEYTPQNSYHVRLIAPQIQLQSEKNPKSVLIVTAKGMQLKVISIMDKDRITDDVSGLVQRRISVGMDSVQFFVTNQKSLTQFLHLYSGSRYGTPKSSAWPPWVPIEVNYDFKLNPFGFSRVVQKTSASLRYDKYNTLRLKYNDEVTTGDSGYLPSTEGPESRIDHLWIEFPHIRAICDSSQYYTLYLIVLDLLLYSEPLEKVRSERLEKIMLASDFSDLTGAPEMVVSLQDRIRQLQEIRQHFQIHAKYLDRHGWHDRLLLDRDLTSCEDELFFMMKAITTSQRKNDERGQASQTNGVLRWNLSASEIVWHLMREKMDPLVEIQLTEATYDRTDNSDGSNANSLEIERIHGLNLLPDALYPEMLAPYFENGNALDDEQDIKMLKVTWYMLEAIAGIPVLDQFEVNLFPLKVQLEREVGKRLFDYIFPGAGSDTGSKSPFMVRHIQPLEDDEDSETEGQQLHDSPHLNGSNDGATGNQQQIGNLNGALEMRLRPTTGFPEHKPKNIRPSGSHANSSTHRFKLFQHSHGSQLPEKPAVTQAPSKKASVESLRITGRTSNDASSTNLTSLNGNVQKPKKFALHRSASRDSAMDKEKPSDDLTQMMARASNYMTLAYVKIPSVVLCLSYKGRGERNIEDVHNFVFRMPVLEYRNKTWSNLDLALRLKKDVIRALISHTGAIIGNKLSHHRPNKHQQTRLRDMAKSSLRLPNTDNLTNTTTASETSSVLDESLIYERMESPRQSTMSLRGNHLAMTESRGSSLTHSSTFDATYASEPPSIPESETEGDDSAHGFMRHTFTRRFTSDNFRTVHKESSGADHPTTEDSPRKKAVLTFGKKILGSLN</sequence>
<keyword evidence="6" id="KW-1185">Reference proteome</keyword>
<feature type="compositionally biased region" description="Basic residues" evidence="1">
    <location>
        <begin position="1073"/>
        <end position="1091"/>
    </location>
</feature>
<feature type="region of interest" description="Disordered" evidence="1">
    <location>
        <begin position="2832"/>
        <end position="2868"/>
    </location>
</feature>
<feature type="domain" description="FMP27 SW motif-containing RBG unit" evidence="3">
    <location>
        <begin position="1141"/>
        <end position="1243"/>
    </location>
</feature>
<dbReference type="PANTHER" id="PTHR15678:SF6">
    <property type="entry name" value="BRIDGE-LIKE LIPID TRANSFER PROTEIN FAMILY MEMBER 2"/>
    <property type="match status" value="1"/>
</dbReference>
<dbReference type="Proteomes" id="UP000192927">
    <property type="component" value="Unassembled WGS sequence"/>
</dbReference>